<protein>
    <submittedName>
        <fullName evidence="3">DEAD domain-containing protein</fullName>
    </submittedName>
</protein>
<gene>
    <name evidence="1" type="ORF">TTAC_LOCUS10880</name>
</gene>
<proteinExistence type="predicted"/>
<sequence>MCGGKSELSHLLLPSLPAGYPVPYVFLADEAQTLGFSAEASANLLVYLSSVNTVGRVMAGECLDPPFLLPSLLSTKS</sequence>
<evidence type="ECO:0000313" key="2">
    <source>
        <dbReference type="Proteomes" id="UP000274429"/>
    </source>
</evidence>
<accession>A0A0R3XBH0</accession>
<dbReference type="Proteomes" id="UP000274429">
    <property type="component" value="Unassembled WGS sequence"/>
</dbReference>
<dbReference type="WBParaSite" id="TTAC_0001089701-mRNA-1">
    <property type="protein sequence ID" value="TTAC_0001089701-mRNA-1"/>
    <property type="gene ID" value="TTAC_0001089701"/>
</dbReference>
<reference evidence="1 2" key="2">
    <citation type="submission" date="2018-11" db="EMBL/GenBank/DDBJ databases">
        <authorList>
            <consortium name="Pathogen Informatics"/>
        </authorList>
    </citation>
    <scope>NUCLEOTIDE SEQUENCE [LARGE SCALE GENOMIC DNA]</scope>
</reference>
<evidence type="ECO:0000313" key="1">
    <source>
        <dbReference type="EMBL" id="VDM35860.1"/>
    </source>
</evidence>
<reference evidence="3" key="1">
    <citation type="submission" date="2017-02" db="UniProtKB">
        <authorList>
            <consortium name="WormBaseParasite"/>
        </authorList>
    </citation>
    <scope>IDENTIFICATION</scope>
</reference>
<name>A0A0R3XBH0_HYDTA</name>
<evidence type="ECO:0000313" key="3">
    <source>
        <dbReference type="WBParaSite" id="TTAC_0001089701-mRNA-1"/>
    </source>
</evidence>
<dbReference type="STRING" id="6205.A0A0R3XBH0"/>
<dbReference type="EMBL" id="UYWX01022420">
    <property type="protein sequence ID" value="VDM35860.1"/>
    <property type="molecule type" value="Genomic_DNA"/>
</dbReference>
<dbReference type="AlphaFoldDB" id="A0A0R3XBH0"/>
<keyword evidence="2" id="KW-1185">Reference proteome</keyword>
<organism evidence="3">
    <name type="scientific">Hydatigena taeniaeformis</name>
    <name type="common">Feline tapeworm</name>
    <name type="synonym">Taenia taeniaeformis</name>
    <dbReference type="NCBI Taxonomy" id="6205"/>
    <lineage>
        <taxon>Eukaryota</taxon>
        <taxon>Metazoa</taxon>
        <taxon>Spiralia</taxon>
        <taxon>Lophotrochozoa</taxon>
        <taxon>Platyhelminthes</taxon>
        <taxon>Cestoda</taxon>
        <taxon>Eucestoda</taxon>
        <taxon>Cyclophyllidea</taxon>
        <taxon>Taeniidae</taxon>
        <taxon>Hydatigera</taxon>
    </lineage>
</organism>